<organism evidence="2 3">
    <name type="scientific">Mycobacterium vicinigordonae</name>
    <dbReference type="NCBI Taxonomy" id="1719132"/>
    <lineage>
        <taxon>Bacteria</taxon>
        <taxon>Bacillati</taxon>
        <taxon>Actinomycetota</taxon>
        <taxon>Actinomycetes</taxon>
        <taxon>Mycobacteriales</taxon>
        <taxon>Mycobacteriaceae</taxon>
        <taxon>Mycobacterium</taxon>
    </lineage>
</organism>
<dbReference type="InterPro" id="IPR051704">
    <property type="entry name" value="FAD_aromatic-hydroxylase"/>
</dbReference>
<sequence length="415" mass="44462">MAKPTVLISGAGIAGPALAFWLSRAGYRVVVVEVADGIRPGGQTVDLRGAGRTVIERMGLLEQMRARSLAQRGVAWVKTDGSRRAEMPVTAFHGNGLVSQLEILRGDLVDVLYQASCRATGVEYRFGTRITALTQPDLPAHGPAQASLTDGTTVTADLVVGADGPHSAVRRLAFGPEEEFVKPLGGYHGWFTAPDTVGLDGWFLIYQAPGGLLASMRPSHDPATAKAGLAFQSPPLQYDRRDLEAQRELLASRFAGAGWQCDALVNAARAADDFYFDAFDQVHMATWSRGRVTLVGDAGYCASPLSGMGTTLALVGAHVLAGELGPAVDFDAGRLAAALNRYAAVLRPFVDRCQTMGNTVERYAPKSAADIALTAMAMKYMQRRPFRRFAERKWFATGDAVELPDYPAMSSANRA</sequence>
<dbReference type="RefSeq" id="WP_180918226.1">
    <property type="nucleotide sequence ID" value="NZ_CP059165.1"/>
</dbReference>
<protein>
    <submittedName>
        <fullName evidence="2">FAD-dependent monooxygenase</fullName>
    </submittedName>
</protein>
<evidence type="ECO:0000313" key="2">
    <source>
        <dbReference type="EMBL" id="QLL09502.1"/>
    </source>
</evidence>
<dbReference type="Gene3D" id="3.30.9.10">
    <property type="entry name" value="D-Amino Acid Oxidase, subunit A, domain 2"/>
    <property type="match status" value="1"/>
</dbReference>
<feature type="domain" description="FAD-binding" evidence="1">
    <location>
        <begin position="5"/>
        <end position="329"/>
    </location>
</feature>
<dbReference type="InterPro" id="IPR036188">
    <property type="entry name" value="FAD/NAD-bd_sf"/>
</dbReference>
<dbReference type="Pfam" id="PF01494">
    <property type="entry name" value="FAD_binding_3"/>
    <property type="match status" value="1"/>
</dbReference>
<dbReference type="Proteomes" id="UP000510682">
    <property type="component" value="Chromosome"/>
</dbReference>
<keyword evidence="2" id="KW-0560">Oxidoreductase</keyword>
<dbReference type="KEGG" id="mgor:H0P51_11885"/>
<dbReference type="SUPFAM" id="SSF51905">
    <property type="entry name" value="FAD/NAD(P)-binding domain"/>
    <property type="match status" value="1"/>
</dbReference>
<dbReference type="PRINTS" id="PR00420">
    <property type="entry name" value="RNGMNOXGNASE"/>
</dbReference>
<evidence type="ECO:0000259" key="1">
    <source>
        <dbReference type="Pfam" id="PF01494"/>
    </source>
</evidence>
<dbReference type="EMBL" id="CP059165">
    <property type="protein sequence ID" value="QLL09502.1"/>
    <property type="molecule type" value="Genomic_DNA"/>
</dbReference>
<accession>A0A7D6E895</accession>
<proteinExistence type="predicted"/>
<reference evidence="2 3" key="2">
    <citation type="submission" date="2020-07" db="EMBL/GenBank/DDBJ databases">
        <authorList>
            <person name="Yu X."/>
        </authorList>
    </citation>
    <scope>NUCLEOTIDE SEQUENCE [LARGE SCALE GENOMIC DNA]</scope>
    <source>
        <strain evidence="3">24</strain>
    </source>
</reference>
<gene>
    <name evidence="2" type="ORF">H0P51_11885</name>
</gene>
<dbReference type="PANTHER" id="PTHR46865:SF2">
    <property type="entry name" value="MONOOXYGENASE"/>
    <property type="match status" value="1"/>
</dbReference>
<keyword evidence="2" id="KW-0503">Monooxygenase</keyword>
<reference evidence="3" key="3">
    <citation type="submission" date="2023-07" db="EMBL/GenBank/DDBJ databases">
        <title>Description of Mycobacterium gordonae subsp. intergordonae subsp.nov. and Mycobacterium gordonae subsp. gordonae subsp. nov.</title>
        <authorList>
            <person name="Huang H."/>
        </authorList>
    </citation>
    <scope>NUCLEOTIDE SEQUENCE [LARGE SCALE GENOMIC DNA]</scope>
    <source>
        <strain evidence="3">24</strain>
    </source>
</reference>
<keyword evidence="3" id="KW-1185">Reference proteome</keyword>
<reference evidence="3" key="1">
    <citation type="submission" date="2020-07" db="EMBL/GenBank/DDBJ databases">
        <title>Description of Mycobacterium gordonae subsp. intergordonae subsp.nov. and Mycobacterium gordonae subsp. gordonae subsp. nov.</title>
        <authorList>
            <person name="Yu X."/>
        </authorList>
    </citation>
    <scope>NUCLEOTIDE SEQUENCE [LARGE SCALE GENOMIC DNA]</scope>
    <source>
        <strain evidence="3">24</strain>
    </source>
</reference>
<dbReference type="InterPro" id="IPR002938">
    <property type="entry name" value="FAD-bd"/>
</dbReference>
<dbReference type="PANTHER" id="PTHR46865">
    <property type="entry name" value="OXIDOREDUCTASE-RELATED"/>
    <property type="match status" value="1"/>
</dbReference>
<name>A0A7D6E895_9MYCO</name>
<dbReference type="AlphaFoldDB" id="A0A7D6E895"/>
<dbReference type="GO" id="GO:0071949">
    <property type="term" value="F:FAD binding"/>
    <property type="evidence" value="ECO:0007669"/>
    <property type="project" value="InterPro"/>
</dbReference>
<dbReference type="GO" id="GO:0004497">
    <property type="term" value="F:monooxygenase activity"/>
    <property type="evidence" value="ECO:0007669"/>
    <property type="project" value="UniProtKB-KW"/>
</dbReference>
<dbReference type="Gene3D" id="3.50.50.60">
    <property type="entry name" value="FAD/NAD(P)-binding domain"/>
    <property type="match status" value="1"/>
</dbReference>
<evidence type="ECO:0000313" key="3">
    <source>
        <dbReference type="Proteomes" id="UP000510682"/>
    </source>
</evidence>